<dbReference type="InterPro" id="IPR015421">
    <property type="entry name" value="PyrdxlP-dep_Trfase_major"/>
</dbReference>
<keyword evidence="1" id="KW-0663">Pyridoxal phosphate</keyword>
<evidence type="ECO:0000259" key="2">
    <source>
        <dbReference type="Pfam" id="PF00266"/>
    </source>
</evidence>
<protein>
    <submittedName>
        <fullName evidence="3">Aminotransferase class V-fold PLP-dependent enzyme</fullName>
    </submittedName>
</protein>
<dbReference type="Proteomes" id="UP000257039">
    <property type="component" value="Unassembled WGS sequence"/>
</dbReference>
<proteinExistence type="predicted"/>
<dbReference type="InterPro" id="IPR015424">
    <property type="entry name" value="PyrdxlP-dep_Trfase"/>
</dbReference>
<dbReference type="EMBL" id="NDXW01000001">
    <property type="protein sequence ID" value="RDH46502.1"/>
    <property type="molecule type" value="Genomic_DNA"/>
</dbReference>
<dbReference type="InterPro" id="IPR000192">
    <property type="entry name" value="Aminotrans_V_dom"/>
</dbReference>
<gene>
    <name evidence="3" type="ORF">B9G39_25270</name>
</gene>
<keyword evidence="4" id="KW-1185">Reference proteome</keyword>
<dbReference type="PANTHER" id="PTHR43586:SF4">
    <property type="entry name" value="ISOPENICILLIN N EPIMERASE"/>
    <property type="match status" value="1"/>
</dbReference>
<dbReference type="InterPro" id="IPR015422">
    <property type="entry name" value="PyrdxlP-dep_Trfase_small"/>
</dbReference>
<keyword evidence="3" id="KW-0032">Aminotransferase</keyword>
<organism evidence="3 4">
    <name type="scientific">Zooshikella ganghwensis</name>
    <dbReference type="NCBI Taxonomy" id="202772"/>
    <lineage>
        <taxon>Bacteria</taxon>
        <taxon>Pseudomonadati</taxon>
        <taxon>Pseudomonadota</taxon>
        <taxon>Gammaproteobacteria</taxon>
        <taxon>Oceanospirillales</taxon>
        <taxon>Zooshikellaceae</taxon>
        <taxon>Zooshikella</taxon>
    </lineage>
</organism>
<reference evidence="3 4" key="1">
    <citation type="submission" date="2017-04" db="EMBL/GenBank/DDBJ databases">
        <title>Draft genome sequence of Zooshikella ganghwensis VG4 isolated from Red Sea sediments.</title>
        <authorList>
            <person name="Rehman Z."/>
            <person name="Alam I."/>
            <person name="Kamau A."/>
            <person name="Bajic V."/>
            <person name="Leiknes T."/>
        </authorList>
    </citation>
    <scope>NUCLEOTIDE SEQUENCE [LARGE SCALE GENOMIC DNA]</scope>
    <source>
        <strain evidence="3 4">VG4</strain>
    </source>
</reference>
<dbReference type="RefSeq" id="WP_094789247.1">
    <property type="nucleotide sequence ID" value="NZ_NDXW01000001.1"/>
</dbReference>
<evidence type="ECO:0000313" key="4">
    <source>
        <dbReference type="Proteomes" id="UP000257039"/>
    </source>
</evidence>
<dbReference type="Gene3D" id="3.90.1150.10">
    <property type="entry name" value="Aspartate Aminotransferase, domain 1"/>
    <property type="match status" value="1"/>
</dbReference>
<keyword evidence="3" id="KW-0808">Transferase</keyword>
<dbReference type="Pfam" id="PF00266">
    <property type="entry name" value="Aminotran_5"/>
    <property type="match status" value="1"/>
</dbReference>
<sequence>MSYRKSFYVPEGLYFLNHSVGAKTKASDLAEHEFSQQWRDLGNGAWDSWLTSLQGFCKAVADLFNCEPHEVCPQPNVSAGLSKLIGALPQRAGRNILLLSELDFPSMGFVAKQAAALGYAVQLVPAKEGVVSLEDWQQYMNEHVQLALFTHVFYGNSYQQPIAQLTKLAQERDIWSVVDVAQSAGVVPIDFKQWQSDAVIGSCVKWLCGGPGCGYLIIKGDRLPLLEPTDVGWFSHQDPFEFDITHFAYANDALRFMGGTPSIQSFAVAASAIRQLTSIGLLNIRAHNLHLGDVLMKAMQANSFKVITPKPKEQRGGTICIAMAQPDVAIACLKQKNIAVDYRPRFGVRASPHIYNTDEELGQLITAILQLDPAVTGR</sequence>
<dbReference type="AlphaFoldDB" id="A0A4P9VVU6"/>
<dbReference type="Gene3D" id="3.40.640.10">
    <property type="entry name" value="Type I PLP-dependent aspartate aminotransferase-like (Major domain)"/>
    <property type="match status" value="1"/>
</dbReference>
<evidence type="ECO:0000256" key="1">
    <source>
        <dbReference type="ARBA" id="ARBA00022898"/>
    </source>
</evidence>
<dbReference type="PANTHER" id="PTHR43586">
    <property type="entry name" value="CYSTEINE DESULFURASE"/>
    <property type="match status" value="1"/>
</dbReference>
<dbReference type="GO" id="GO:0008483">
    <property type="term" value="F:transaminase activity"/>
    <property type="evidence" value="ECO:0007669"/>
    <property type="project" value="UniProtKB-KW"/>
</dbReference>
<dbReference type="SUPFAM" id="SSF53383">
    <property type="entry name" value="PLP-dependent transferases"/>
    <property type="match status" value="1"/>
</dbReference>
<accession>A0A4P9VVU6</accession>
<evidence type="ECO:0000313" key="3">
    <source>
        <dbReference type="EMBL" id="RDH46502.1"/>
    </source>
</evidence>
<comment type="caution">
    <text evidence="3">The sequence shown here is derived from an EMBL/GenBank/DDBJ whole genome shotgun (WGS) entry which is preliminary data.</text>
</comment>
<name>A0A4P9VVU6_9GAMM</name>
<feature type="domain" description="Aminotransferase class V" evidence="2">
    <location>
        <begin position="60"/>
        <end position="361"/>
    </location>
</feature>